<sequence length="103" mass="11828">YKFFPNNKSSSACTIKSIIDNNRVIKKPKEILNYFHGKFPEIVGGLRLNFPKRRRQSSTEIFTHQCIVEHIRCKFKDNKASGPDGICGRIFSIAPEEIAPYLL</sequence>
<evidence type="ECO:0000313" key="1">
    <source>
        <dbReference type="EMBL" id="QQP38421.1"/>
    </source>
</evidence>
<dbReference type="EMBL" id="CP045902">
    <property type="protein sequence ID" value="QQP38421.1"/>
    <property type="molecule type" value="Genomic_DNA"/>
</dbReference>
<feature type="non-terminal residue" evidence="1">
    <location>
        <position position="103"/>
    </location>
</feature>
<organism evidence="1 2">
    <name type="scientific">Caligus rogercresseyi</name>
    <name type="common">Sea louse</name>
    <dbReference type="NCBI Taxonomy" id="217165"/>
    <lineage>
        <taxon>Eukaryota</taxon>
        <taxon>Metazoa</taxon>
        <taxon>Ecdysozoa</taxon>
        <taxon>Arthropoda</taxon>
        <taxon>Crustacea</taxon>
        <taxon>Multicrustacea</taxon>
        <taxon>Hexanauplia</taxon>
        <taxon>Copepoda</taxon>
        <taxon>Siphonostomatoida</taxon>
        <taxon>Caligidae</taxon>
        <taxon>Caligus</taxon>
    </lineage>
</organism>
<dbReference type="AlphaFoldDB" id="A0A7T8GVT4"/>
<name>A0A7T8GVT4_CALRO</name>
<accession>A0A7T8GVT4</accession>
<proteinExistence type="predicted"/>
<keyword evidence="2" id="KW-1185">Reference proteome</keyword>
<dbReference type="Proteomes" id="UP000595437">
    <property type="component" value="Chromosome 13"/>
</dbReference>
<feature type="non-terminal residue" evidence="1">
    <location>
        <position position="1"/>
    </location>
</feature>
<evidence type="ECO:0000313" key="2">
    <source>
        <dbReference type="Proteomes" id="UP000595437"/>
    </source>
</evidence>
<reference evidence="2" key="1">
    <citation type="submission" date="2021-01" db="EMBL/GenBank/DDBJ databases">
        <title>Caligus Genome Assembly.</title>
        <authorList>
            <person name="Gallardo-Escarate C."/>
        </authorList>
    </citation>
    <scope>NUCLEOTIDE SEQUENCE [LARGE SCALE GENOMIC DNA]</scope>
</reference>
<protein>
    <submittedName>
        <fullName evidence="1">Uncharacterized protein</fullName>
    </submittedName>
</protein>
<gene>
    <name evidence="1" type="ORF">FKW44_018988</name>
</gene>